<feature type="transmembrane region" description="Helical" evidence="1">
    <location>
        <begin position="21"/>
        <end position="44"/>
    </location>
</feature>
<protein>
    <submittedName>
        <fullName evidence="2">Uncharacterized protein</fullName>
    </submittedName>
</protein>
<keyword evidence="1" id="KW-1133">Transmembrane helix</keyword>
<evidence type="ECO:0000313" key="3">
    <source>
        <dbReference type="Proteomes" id="UP000323506"/>
    </source>
</evidence>
<keyword evidence="3" id="KW-1185">Reference proteome</keyword>
<dbReference type="Proteomes" id="UP000323506">
    <property type="component" value="Chromosome D08"/>
</dbReference>
<dbReference type="EMBL" id="CM017708">
    <property type="protein sequence ID" value="TYG58217.1"/>
    <property type="molecule type" value="Genomic_DNA"/>
</dbReference>
<keyword evidence="1" id="KW-0812">Transmembrane</keyword>
<proteinExistence type="predicted"/>
<evidence type="ECO:0000313" key="2">
    <source>
        <dbReference type="EMBL" id="TYG58217.1"/>
    </source>
</evidence>
<organism evidence="2 3">
    <name type="scientific">Gossypium darwinii</name>
    <name type="common">Darwin's cotton</name>
    <name type="synonym">Gossypium barbadense var. darwinii</name>
    <dbReference type="NCBI Taxonomy" id="34276"/>
    <lineage>
        <taxon>Eukaryota</taxon>
        <taxon>Viridiplantae</taxon>
        <taxon>Streptophyta</taxon>
        <taxon>Embryophyta</taxon>
        <taxon>Tracheophyta</taxon>
        <taxon>Spermatophyta</taxon>
        <taxon>Magnoliopsida</taxon>
        <taxon>eudicotyledons</taxon>
        <taxon>Gunneridae</taxon>
        <taxon>Pentapetalae</taxon>
        <taxon>rosids</taxon>
        <taxon>malvids</taxon>
        <taxon>Malvales</taxon>
        <taxon>Malvaceae</taxon>
        <taxon>Malvoideae</taxon>
        <taxon>Gossypium</taxon>
    </lineage>
</organism>
<keyword evidence="1" id="KW-0472">Membrane</keyword>
<accession>A0A5D2BLZ4</accession>
<sequence length="113" mass="13355">MMSIIFISNSQKLRSCYSLTSTMACIKLVLCLLISVHLGSFVHYHDENKVTLSGMRGDIEMYTYICAFLYKWQHQSLFWYSSHSSFYLDKPFYVFSCLAIYMEFCLITDDYKK</sequence>
<name>A0A5D2BLZ4_GOSDA</name>
<feature type="transmembrane region" description="Helical" evidence="1">
    <location>
        <begin position="91"/>
        <end position="108"/>
    </location>
</feature>
<dbReference type="AlphaFoldDB" id="A0A5D2BLZ4"/>
<reference evidence="2 3" key="1">
    <citation type="submission" date="2019-06" db="EMBL/GenBank/DDBJ databases">
        <title>WGS assembly of Gossypium darwinii.</title>
        <authorList>
            <person name="Chen Z.J."/>
            <person name="Sreedasyam A."/>
            <person name="Ando A."/>
            <person name="Song Q."/>
            <person name="De L."/>
            <person name="Hulse-Kemp A."/>
            <person name="Ding M."/>
            <person name="Ye W."/>
            <person name="Kirkbride R."/>
            <person name="Jenkins J."/>
            <person name="Plott C."/>
            <person name="Lovell J."/>
            <person name="Lin Y.-M."/>
            <person name="Vaughn R."/>
            <person name="Liu B."/>
            <person name="Li W."/>
            <person name="Simpson S."/>
            <person name="Scheffler B."/>
            <person name="Saski C."/>
            <person name="Grover C."/>
            <person name="Hu G."/>
            <person name="Conover J."/>
            <person name="Carlson J."/>
            <person name="Shu S."/>
            <person name="Boston L."/>
            <person name="Williams M."/>
            <person name="Peterson D."/>
            <person name="Mcgee K."/>
            <person name="Jones D."/>
            <person name="Wendel J."/>
            <person name="Stelly D."/>
            <person name="Grimwood J."/>
            <person name="Schmutz J."/>
        </authorList>
    </citation>
    <scope>NUCLEOTIDE SEQUENCE [LARGE SCALE GENOMIC DNA]</scope>
    <source>
        <strain evidence="2">1808015.09</strain>
    </source>
</reference>
<gene>
    <name evidence="2" type="ORF">ES288_D08G205000v1</name>
</gene>
<evidence type="ECO:0000256" key="1">
    <source>
        <dbReference type="SAM" id="Phobius"/>
    </source>
</evidence>